<dbReference type="AlphaFoldDB" id="A0A183JA87"/>
<name>A0A183JA87_9BILA</name>
<proteinExistence type="predicted"/>
<gene>
    <name evidence="1" type="ORF">SBAD_LOCUS12785</name>
</gene>
<evidence type="ECO:0000313" key="3">
    <source>
        <dbReference type="WBParaSite" id="SBAD_0001319801-mRNA-1"/>
    </source>
</evidence>
<accession>A0A183JA87</accession>
<reference evidence="3" key="1">
    <citation type="submission" date="2016-06" db="UniProtKB">
        <authorList>
            <consortium name="WormBaseParasite"/>
        </authorList>
    </citation>
    <scope>IDENTIFICATION</scope>
</reference>
<dbReference type="Proteomes" id="UP000270296">
    <property type="component" value="Unassembled WGS sequence"/>
</dbReference>
<reference evidence="1 2" key="2">
    <citation type="submission" date="2018-11" db="EMBL/GenBank/DDBJ databases">
        <authorList>
            <consortium name="Pathogen Informatics"/>
        </authorList>
    </citation>
    <scope>NUCLEOTIDE SEQUENCE [LARGE SCALE GENOMIC DNA]</scope>
</reference>
<dbReference type="EMBL" id="UZAM01018804">
    <property type="protein sequence ID" value="VDP51761.1"/>
    <property type="molecule type" value="Genomic_DNA"/>
</dbReference>
<protein>
    <submittedName>
        <fullName evidence="1 3">Uncharacterized protein</fullName>
    </submittedName>
</protein>
<sequence length="46" mass="5348">MLLITSVYYFSARTSSGHLQVRVGSLAKEPHRADLQKLHHSRKEIW</sequence>
<dbReference type="WBParaSite" id="SBAD_0001319801-mRNA-1">
    <property type="protein sequence ID" value="SBAD_0001319801-mRNA-1"/>
    <property type="gene ID" value="SBAD_0001319801"/>
</dbReference>
<organism evidence="3">
    <name type="scientific">Soboliphyme baturini</name>
    <dbReference type="NCBI Taxonomy" id="241478"/>
    <lineage>
        <taxon>Eukaryota</taxon>
        <taxon>Metazoa</taxon>
        <taxon>Ecdysozoa</taxon>
        <taxon>Nematoda</taxon>
        <taxon>Enoplea</taxon>
        <taxon>Dorylaimia</taxon>
        <taxon>Dioctophymatida</taxon>
        <taxon>Dioctophymatoidea</taxon>
        <taxon>Soboliphymatidae</taxon>
        <taxon>Soboliphyme</taxon>
    </lineage>
</organism>
<keyword evidence="2" id="KW-1185">Reference proteome</keyword>
<evidence type="ECO:0000313" key="2">
    <source>
        <dbReference type="Proteomes" id="UP000270296"/>
    </source>
</evidence>
<evidence type="ECO:0000313" key="1">
    <source>
        <dbReference type="EMBL" id="VDP51761.1"/>
    </source>
</evidence>